<dbReference type="EMBL" id="FNGY01000015">
    <property type="protein sequence ID" value="SDO44787.1"/>
    <property type="molecule type" value="Genomic_DNA"/>
</dbReference>
<keyword evidence="3" id="KW-1185">Reference proteome</keyword>
<name>A0A1H0JLY0_9SPHI</name>
<keyword evidence="1" id="KW-0812">Transmembrane</keyword>
<evidence type="ECO:0000313" key="3">
    <source>
        <dbReference type="Proteomes" id="UP000183200"/>
    </source>
</evidence>
<proteinExistence type="predicted"/>
<dbReference type="OrthoDB" id="3182597at2"/>
<reference evidence="3" key="1">
    <citation type="submission" date="2016-10" db="EMBL/GenBank/DDBJ databases">
        <authorList>
            <person name="Varghese N."/>
            <person name="Submissions S."/>
        </authorList>
    </citation>
    <scope>NUCLEOTIDE SEQUENCE [LARGE SCALE GENOMIC DNA]</scope>
    <source>
        <strain evidence="3">DSM 19110</strain>
    </source>
</reference>
<dbReference type="NCBIfam" id="TIGR01053">
    <property type="entry name" value="LSD1"/>
    <property type="match status" value="1"/>
</dbReference>
<keyword evidence="1" id="KW-0472">Membrane</keyword>
<gene>
    <name evidence="2" type="ORF">SAMN05421820_11516</name>
</gene>
<evidence type="ECO:0000256" key="1">
    <source>
        <dbReference type="SAM" id="Phobius"/>
    </source>
</evidence>
<dbReference type="PANTHER" id="PTHR37826:SF3">
    <property type="entry name" value="J DOMAIN-CONTAINING PROTEIN"/>
    <property type="match status" value="1"/>
</dbReference>
<dbReference type="AlphaFoldDB" id="A0A1H0JLY0"/>
<accession>A0A1H0JLY0</accession>
<protein>
    <submittedName>
        <fullName evidence="2">Zinc finger domain-containing protein, LSD1 subclass</fullName>
    </submittedName>
</protein>
<evidence type="ECO:0000313" key="2">
    <source>
        <dbReference type="EMBL" id="SDO44787.1"/>
    </source>
</evidence>
<dbReference type="PANTHER" id="PTHR37826">
    <property type="entry name" value="FLOTILLIN BAND_7_5 DOMAIN PROTEIN"/>
    <property type="match status" value="1"/>
</dbReference>
<keyword evidence="1" id="KW-1133">Transmembrane helix</keyword>
<dbReference type="Proteomes" id="UP000183200">
    <property type="component" value="Unassembled WGS sequence"/>
</dbReference>
<organism evidence="2 3">
    <name type="scientific">Pedobacter steynii</name>
    <dbReference type="NCBI Taxonomy" id="430522"/>
    <lineage>
        <taxon>Bacteria</taxon>
        <taxon>Pseudomonadati</taxon>
        <taxon>Bacteroidota</taxon>
        <taxon>Sphingobacteriia</taxon>
        <taxon>Sphingobacteriales</taxon>
        <taxon>Sphingobacteriaceae</taxon>
        <taxon>Pedobacter</taxon>
    </lineage>
</organism>
<sequence length="369" mass="41559">MNNTISPGTLTPSLKCNGCGALLYFTPGTRNLKCDHCGDSNTIGTDETDTSIKSIDYDHFINHLRENKKSDDLKVVNCSNCGSQTTLSSFTTSDKCSFCAAPLILSPQDGQQYLPPHYILPFEINRQQGIDYFQKWLKGLWWAPTDLAKNVDSSSSGLQGIYLPHWIYDTDTITDYNGQRGDYYYTTENYTVTVEGKTESRTREVQHTRWSSVSGRITCSFSDLIVPASKSLPSKTLNKLAPWNFHRLVKFDERYMSGFRSETYQIDPQEGLLMAIEQTKDQIRSAIRNDIGGDDQQVGDIETDYPNKAIKYIMLPVWASAYSYNNKIYQFTVNASTGEVIGQRPISAMRIVLFILMVLAVIAVGMLLL</sequence>
<dbReference type="RefSeq" id="WP_074612571.1">
    <property type="nucleotide sequence ID" value="NZ_FNGY01000015.1"/>
</dbReference>
<feature type="transmembrane region" description="Helical" evidence="1">
    <location>
        <begin position="348"/>
        <end position="368"/>
    </location>
</feature>